<keyword evidence="2" id="KW-1185">Reference proteome</keyword>
<reference evidence="1 2" key="1">
    <citation type="submission" date="2020-10" db="EMBL/GenBank/DDBJ databases">
        <title>Sequencing the genomes of 1000 actinobacteria strains.</title>
        <authorList>
            <person name="Klenk H.-P."/>
        </authorList>
    </citation>
    <scope>NUCLEOTIDE SEQUENCE [LARGE SCALE GENOMIC DNA]</scope>
    <source>
        <strain evidence="1 2">DSM 46661</strain>
    </source>
</reference>
<accession>A0ABR9LHE4</accession>
<dbReference type="Gene3D" id="1.25.40.10">
    <property type="entry name" value="Tetratricopeptide repeat domain"/>
    <property type="match status" value="1"/>
</dbReference>
<evidence type="ECO:0000313" key="2">
    <source>
        <dbReference type="Proteomes" id="UP000656548"/>
    </source>
</evidence>
<dbReference type="RefSeq" id="WP_192746206.1">
    <property type="nucleotide sequence ID" value="NZ_JADBEJ010000005.1"/>
</dbReference>
<sequence length="573" mass="62644">MSDTVERDLDLAWELLEAQPTHPRVAELAVRVLAAQPERSSASMVLAYHRESLGDADEARRLYLRVAGRRDNQFIWAARALRHLESGEHNHDEALRWARTVLGQSHEDWDDWMQLGHAQACSGEHEAGWRQLDEAVALCARTKPDDLPKALAKRAEYLLASCAPPERFVPAAEEAIRTNVADSWVAMLLGYAYLAQYRFDDAEQLGLRLLRQDPTDDLLQNLVDTARTMLRIVEKARGDDISLADIQGTGVLEMAWQQIRDQKLGIDLASALAALDVVMPAELRDSLRPGATAADLTEGDEKVGSLVARDLLTWHDGQPPGSGATWGWTESFRLMSAAEILAMNAEIEADQAAHPDWPEKEVWDQVMTDDAGTYLVAVAFGRLVKRRPGQPDEPVADSMADWIWDRVAAFGGQDPRPAPLKTDEPAADPLPAPGTPLTGIIVTMCAALGAPEDSAAYAELRELFPGSTVRRSELVPEEPSVDGVYIEALDGLVTRVGVDVAVCPAADRLISGLDLGGHRGSVDAYVREHGAVPQNSWVNRANGEATAVYDFAGHRLGFRWADGSIARIYVTGA</sequence>
<comment type="caution">
    <text evidence="1">The sequence shown here is derived from an EMBL/GenBank/DDBJ whole genome shotgun (WGS) entry which is preliminary data.</text>
</comment>
<dbReference type="Proteomes" id="UP000656548">
    <property type="component" value="Unassembled WGS sequence"/>
</dbReference>
<dbReference type="SUPFAM" id="SSF48452">
    <property type="entry name" value="TPR-like"/>
    <property type="match status" value="1"/>
</dbReference>
<gene>
    <name evidence="1" type="ORF">H4W30_006775</name>
</gene>
<organism evidence="1 2">
    <name type="scientific">Amycolatopsis roodepoortensis</name>
    <dbReference type="NCBI Taxonomy" id="700274"/>
    <lineage>
        <taxon>Bacteria</taxon>
        <taxon>Bacillati</taxon>
        <taxon>Actinomycetota</taxon>
        <taxon>Actinomycetes</taxon>
        <taxon>Pseudonocardiales</taxon>
        <taxon>Pseudonocardiaceae</taxon>
        <taxon>Amycolatopsis</taxon>
    </lineage>
</organism>
<protein>
    <submittedName>
        <fullName evidence="1">Tetratricopeptide (TPR) repeat protein</fullName>
    </submittedName>
</protein>
<dbReference type="EMBL" id="JADBEJ010000005">
    <property type="protein sequence ID" value="MBE1579715.1"/>
    <property type="molecule type" value="Genomic_DNA"/>
</dbReference>
<name>A0ABR9LHE4_9PSEU</name>
<proteinExistence type="predicted"/>
<dbReference type="InterPro" id="IPR011990">
    <property type="entry name" value="TPR-like_helical_dom_sf"/>
</dbReference>
<evidence type="ECO:0000313" key="1">
    <source>
        <dbReference type="EMBL" id="MBE1579715.1"/>
    </source>
</evidence>